<dbReference type="GO" id="GO:0005737">
    <property type="term" value="C:cytoplasm"/>
    <property type="evidence" value="ECO:0007669"/>
    <property type="project" value="UniProtKB-SubCell"/>
</dbReference>
<dbReference type="InterPro" id="IPR010963">
    <property type="entry name" value="PHA_synth_I"/>
</dbReference>
<dbReference type="GO" id="GO:0016746">
    <property type="term" value="F:acyltransferase activity"/>
    <property type="evidence" value="ECO:0007669"/>
    <property type="project" value="UniProtKB-KW"/>
</dbReference>
<dbReference type="AlphaFoldDB" id="A0A512DTD2"/>
<dbReference type="PANTHER" id="PTHR36837:SF5">
    <property type="entry name" value="POLY-3-HYDROXYBUTYRATE SYNTHASE"/>
    <property type="match status" value="1"/>
</dbReference>
<dbReference type="Gene3D" id="3.40.50.1820">
    <property type="entry name" value="alpha/beta hydrolase"/>
    <property type="match status" value="1"/>
</dbReference>
<dbReference type="Pfam" id="PF07167">
    <property type="entry name" value="PhaC_N"/>
    <property type="match status" value="1"/>
</dbReference>
<accession>A0A512DTD2</accession>
<evidence type="ECO:0000259" key="6">
    <source>
        <dbReference type="Pfam" id="PF07167"/>
    </source>
</evidence>
<name>A0A512DTD2_9PROT</name>
<evidence type="ECO:0000313" key="8">
    <source>
        <dbReference type="Proteomes" id="UP000321523"/>
    </source>
</evidence>
<proteinExistence type="predicted"/>
<dbReference type="NCBIfam" id="TIGR01838">
    <property type="entry name" value="PHA_synth_I"/>
    <property type="match status" value="1"/>
</dbReference>
<dbReference type="Proteomes" id="UP000321523">
    <property type="component" value="Unassembled WGS sequence"/>
</dbReference>
<keyword evidence="3" id="KW-0808">Transferase</keyword>
<dbReference type="RefSeq" id="WP_211099294.1">
    <property type="nucleotide sequence ID" value="NZ_BJYZ01000018.1"/>
</dbReference>
<comment type="subcellular location">
    <subcellularLocation>
        <location evidence="1">Cytoplasm</location>
    </subcellularLocation>
</comment>
<dbReference type="InterPro" id="IPR051321">
    <property type="entry name" value="PHA/PHB_synthase"/>
</dbReference>
<gene>
    <name evidence="7" type="ORF">SAE02_38820</name>
</gene>
<comment type="caution">
    <text evidence="7">The sequence shown here is derived from an EMBL/GenBank/DDBJ whole genome shotgun (WGS) entry which is preliminary data.</text>
</comment>
<protein>
    <submittedName>
        <fullName evidence="7">Class I poly(R)-hydroxyalkanoic acid synthase</fullName>
    </submittedName>
</protein>
<sequence>MGIEKMAEQRVREDREPAVEPPRPDTALAVWMSWMESSFGHAQNWMSSAEPWWKVTPDQMAGNMMSAGSRQLNEMLARDPLLRSIDQMWNANPFREIVPVDWAEIARALRTVWMLSLAKPGESMQSAAELNTKMWQSAIDNWNEAGQRWLSFAGQQPADGAKTKGGDKRFAAPEWHSNPVYRTLKEMYLLASDWLIKHGKDVEGLDDAERQRLNFHLQQFVDAMSPTLLLVSNPAALRKALETGGASLAAGAQNLLSDLKEGRLSMVDTTTFAPGRNIATTPGKVVLRNRLIELIQYEPTTKTVHAVPIMIMPPWINKYYIMDLQPKNSLVKYLVDQGFTVFMVSWKNPDASMDEITFEDYMDLGPLAASDAIRDITGSATVNPMGYCIGGTLLISTLAWLATQGDKRFNSATFMVSMQDFSKVGDTSIFMGEDKIDFIEQQMLERGYLDSREMSNMFNLLRSNDLIWANVVNNYLMGEKPPAFDLLYWNSDGTRMCRAAHSWYLRNTYVENNLMVPGKVMLKGAPIDLGDVTQDVYAVGAEKDHIVPWEAAWRINQLVKGDVRYVLASSGHIAGIINPPGGRGTYWINESGKSAATPQEWREGSTAHDGSWWKDWTAWLGKHSGRKGKLPGMGSGTYPIVEDAPGSYVLEK</sequence>
<keyword evidence="4" id="KW-0012">Acyltransferase</keyword>
<feature type="domain" description="Poly-beta-hydroxybutyrate polymerase N-terminal" evidence="6">
    <location>
        <begin position="167"/>
        <end position="334"/>
    </location>
</feature>
<dbReference type="InterPro" id="IPR010941">
    <property type="entry name" value="PhaC_N"/>
</dbReference>
<evidence type="ECO:0000256" key="3">
    <source>
        <dbReference type="ARBA" id="ARBA00022679"/>
    </source>
</evidence>
<evidence type="ECO:0000256" key="5">
    <source>
        <dbReference type="SAM" id="MobiDB-lite"/>
    </source>
</evidence>
<evidence type="ECO:0000313" key="7">
    <source>
        <dbReference type="EMBL" id="GEO39734.1"/>
    </source>
</evidence>
<dbReference type="InterPro" id="IPR029058">
    <property type="entry name" value="AB_hydrolase_fold"/>
</dbReference>
<dbReference type="GO" id="GO:0042619">
    <property type="term" value="P:poly-hydroxybutyrate biosynthetic process"/>
    <property type="evidence" value="ECO:0007669"/>
    <property type="project" value="InterPro"/>
</dbReference>
<evidence type="ECO:0000256" key="1">
    <source>
        <dbReference type="ARBA" id="ARBA00004496"/>
    </source>
</evidence>
<dbReference type="EMBL" id="BJYZ01000018">
    <property type="protein sequence ID" value="GEO39734.1"/>
    <property type="molecule type" value="Genomic_DNA"/>
</dbReference>
<reference evidence="7 8" key="1">
    <citation type="submission" date="2019-07" db="EMBL/GenBank/DDBJ databases">
        <title>Whole genome shotgun sequence of Skermanella aerolata NBRC 106429.</title>
        <authorList>
            <person name="Hosoyama A."/>
            <person name="Uohara A."/>
            <person name="Ohji S."/>
            <person name="Ichikawa N."/>
        </authorList>
    </citation>
    <scope>NUCLEOTIDE SEQUENCE [LARGE SCALE GENOMIC DNA]</scope>
    <source>
        <strain evidence="7 8">NBRC 106429</strain>
    </source>
</reference>
<feature type="compositionally biased region" description="Basic and acidic residues" evidence="5">
    <location>
        <begin position="1"/>
        <end position="18"/>
    </location>
</feature>
<feature type="region of interest" description="Disordered" evidence="5">
    <location>
        <begin position="1"/>
        <end position="23"/>
    </location>
</feature>
<dbReference type="SUPFAM" id="SSF53474">
    <property type="entry name" value="alpha/beta-Hydrolases"/>
    <property type="match status" value="1"/>
</dbReference>
<keyword evidence="8" id="KW-1185">Reference proteome</keyword>
<evidence type="ECO:0000256" key="2">
    <source>
        <dbReference type="ARBA" id="ARBA00022490"/>
    </source>
</evidence>
<evidence type="ECO:0000256" key="4">
    <source>
        <dbReference type="ARBA" id="ARBA00023315"/>
    </source>
</evidence>
<organism evidence="7 8">
    <name type="scientific">Skermanella aerolata</name>
    <dbReference type="NCBI Taxonomy" id="393310"/>
    <lineage>
        <taxon>Bacteria</taxon>
        <taxon>Pseudomonadati</taxon>
        <taxon>Pseudomonadota</taxon>
        <taxon>Alphaproteobacteria</taxon>
        <taxon>Rhodospirillales</taxon>
        <taxon>Azospirillaceae</taxon>
        <taxon>Skermanella</taxon>
    </lineage>
</organism>
<dbReference type="PANTHER" id="PTHR36837">
    <property type="entry name" value="POLY(3-HYDROXYALKANOATE) POLYMERASE SUBUNIT PHAC"/>
    <property type="match status" value="1"/>
</dbReference>
<keyword evidence="2" id="KW-0963">Cytoplasm</keyword>